<feature type="transmembrane region" description="Helical" evidence="2">
    <location>
        <begin position="58"/>
        <end position="80"/>
    </location>
</feature>
<name>A0A9D5JV67_9BACT</name>
<keyword evidence="2" id="KW-1133">Transmembrane helix</keyword>
<evidence type="ECO:0000313" key="3">
    <source>
        <dbReference type="EMBL" id="MBD3324872.1"/>
    </source>
</evidence>
<comment type="similarity">
    <text evidence="1">Belongs to the BioY family.</text>
</comment>
<keyword evidence="2" id="KW-0812">Transmembrane</keyword>
<dbReference type="GO" id="GO:0005886">
    <property type="term" value="C:plasma membrane"/>
    <property type="evidence" value="ECO:0007669"/>
    <property type="project" value="InterPro"/>
</dbReference>
<dbReference type="InterPro" id="IPR003784">
    <property type="entry name" value="BioY"/>
</dbReference>
<protein>
    <submittedName>
        <fullName evidence="3">Biotin transporter BioY</fullName>
    </submittedName>
</protein>
<organism evidence="3 4">
    <name type="scientific">candidate division KSB3 bacterium</name>
    <dbReference type="NCBI Taxonomy" id="2044937"/>
    <lineage>
        <taxon>Bacteria</taxon>
        <taxon>candidate division KSB3</taxon>
    </lineage>
</organism>
<dbReference type="Pfam" id="PF02632">
    <property type="entry name" value="BioY"/>
    <property type="match status" value="1"/>
</dbReference>
<feature type="transmembrane region" description="Helical" evidence="2">
    <location>
        <begin position="100"/>
        <end position="117"/>
    </location>
</feature>
<dbReference type="Proteomes" id="UP000649604">
    <property type="component" value="Unassembled WGS sequence"/>
</dbReference>
<dbReference type="PANTHER" id="PTHR34295:SF1">
    <property type="entry name" value="BIOTIN TRANSPORTER BIOY"/>
    <property type="match status" value="1"/>
</dbReference>
<evidence type="ECO:0000313" key="4">
    <source>
        <dbReference type="Proteomes" id="UP000649604"/>
    </source>
</evidence>
<reference evidence="3" key="1">
    <citation type="submission" date="2019-11" db="EMBL/GenBank/DDBJ databases">
        <title>Microbial mats filling the niche in hypersaline microbial mats.</title>
        <authorList>
            <person name="Wong H.L."/>
            <person name="Macleod F.I."/>
            <person name="White R.A. III"/>
            <person name="Burns B.P."/>
        </authorList>
    </citation>
    <scope>NUCLEOTIDE SEQUENCE</scope>
    <source>
        <strain evidence="3">Rbin_158</strain>
    </source>
</reference>
<accession>A0A9D5JV67</accession>
<keyword evidence="2" id="KW-0472">Membrane</keyword>
<proteinExistence type="inferred from homology"/>
<sequence length="123" mass="13313">LVYIAQGAAGLPFFAKGAAGLAYLRGVTGGYLIGFVIAAFSIGWLVERGVGRKYHTAVLAMCWGNAIIYGFGVLWLQNILQTSLSTALKLGVYPFMLGDVYKIGIASVLLPVLWKFFNEKKGY</sequence>
<evidence type="ECO:0000256" key="2">
    <source>
        <dbReference type="SAM" id="Phobius"/>
    </source>
</evidence>
<dbReference type="GO" id="GO:0015225">
    <property type="term" value="F:biotin transmembrane transporter activity"/>
    <property type="evidence" value="ECO:0007669"/>
    <property type="project" value="InterPro"/>
</dbReference>
<gene>
    <name evidence="3" type="ORF">GF339_09825</name>
</gene>
<feature type="non-terminal residue" evidence="3">
    <location>
        <position position="1"/>
    </location>
</feature>
<dbReference type="Gene3D" id="1.10.1760.20">
    <property type="match status" value="1"/>
</dbReference>
<dbReference type="AlphaFoldDB" id="A0A9D5JV67"/>
<evidence type="ECO:0000256" key="1">
    <source>
        <dbReference type="ARBA" id="ARBA00010692"/>
    </source>
</evidence>
<dbReference type="EMBL" id="WJJP01000314">
    <property type="protein sequence ID" value="MBD3324872.1"/>
    <property type="molecule type" value="Genomic_DNA"/>
</dbReference>
<dbReference type="PANTHER" id="PTHR34295">
    <property type="entry name" value="BIOTIN TRANSPORTER BIOY"/>
    <property type="match status" value="1"/>
</dbReference>
<comment type="caution">
    <text evidence="3">The sequence shown here is derived from an EMBL/GenBank/DDBJ whole genome shotgun (WGS) entry which is preliminary data.</text>
</comment>
<feature type="transmembrane region" description="Helical" evidence="2">
    <location>
        <begin position="22"/>
        <end position="46"/>
    </location>
</feature>